<protein>
    <recommendedName>
        <fullName evidence="3">Tyr recombinase domain-containing protein</fullName>
    </recommendedName>
</protein>
<dbReference type="AlphaFoldDB" id="A0AAD3P101"/>
<keyword evidence="2" id="KW-0233">DNA recombination</keyword>
<dbReference type="InterPro" id="IPR013762">
    <property type="entry name" value="Integrase-like_cat_sf"/>
</dbReference>
<dbReference type="GO" id="GO:0006310">
    <property type="term" value="P:DNA recombination"/>
    <property type="evidence" value="ECO:0007669"/>
    <property type="project" value="UniProtKB-KW"/>
</dbReference>
<evidence type="ECO:0000256" key="2">
    <source>
        <dbReference type="ARBA" id="ARBA00023172"/>
    </source>
</evidence>
<dbReference type="Proteomes" id="UP001143349">
    <property type="component" value="Unassembled WGS sequence"/>
</dbReference>
<dbReference type="PROSITE" id="PS51898">
    <property type="entry name" value="TYR_RECOMBINASE"/>
    <property type="match status" value="1"/>
</dbReference>
<dbReference type="GO" id="GO:0015074">
    <property type="term" value="P:DNA integration"/>
    <property type="evidence" value="ECO:0007669"/>
    <property type="project" value="UniProtKB-KW"/>
</dbReference>
<dbReference type="PANTHER" id="PTHR30349:SF64">
    <property type="entry name" value="PROPHAGE INTEGRASE INTD-RELATED"/>
    <property type="match status" value="1"/>
</dbReference>
<gene>
    <name evidence="4" type="ORF">GCM10017635_26350</name>
</gene>
<dbReference type="PANTHER" id="PTHR30349">
    <property type="entry name" value="PHAGE INTEGRASE-RELATED"/>
    <property type="match status" value="1"/>
</dbReference>
<reference evidence="4" key="1">
    <citation type="journal article" date="2014" name="Int. J. Syst. Evol. Microbiol.">
        <title>Complete genome sequence of Corynebacterium casei LMG S-19264T (=DSM 44701T), isolated from a smear-ripened cheese.</title>
        <authorList>
            <consortium name="US DOE Joint Genome Institute (JGI-PGF)"/>
            <person name="Walter F."/>
            <person name="Albersmeier A."/>
            <person name="Kalinowski J."/>
            <person name="Ruckert C."/>
        </authorList>
    </citation>
    <scope>NUCLEOTIDE SEQUENCE</scope>
    <source>
        <strain evidence="4">VKM B-2222</strain>
    </source>
</reference>
<sequence>MRAYERWCEANELAVARTIYELAIGTGQRLGDCVKMQWADFDGQFMSVVQDKTQAKLQIFCPARLRSYLAALPKTGRFILAKNLTDHIGKRQVQKAVEEVRAAIGVKEGEERLVPHGWRYTAARELAEAGCPDSEIQAVTGHRTLAMVQKYRAQANQKEASRCSVPASGGSDLG</sequence>
<dbReference type="Pfam" id="PF00589">
    <property type="entry name" value="Phage_integrase"/>
    <property type="match status" value="1"/>
</dbReference>
<dbReference type="InterPro" id="IPR050090">
    <property type="entry name" value="Tyrosine_recombinase_XerCD"/>
</dbReference>
<dbReference type="EMBL" id="BSFH01000039">
    <property type="protein sequence ID" value="GLK65164.1"/>
    <property type="molecule type" value="Genomic_DNA"/>
</dbReference>
<evidence type="ECO:0000313" key="5">
    <source>
        <dbReference type="Proteomes" id="UP001143349"/>
    </source>
</evidence>
<proteinExistence type="predicted"/>
<evidence type="ECO:0000313" key="4">
    <source>
        <dbReference type="EMBL" id="GLK65164.1"/>
    </source>
</evidence>
<reference evidence="4" key="2">
    <citation type="submission" date="2023-01" db="EMBL/GenBank/DDBJ databases">
        <authorList>
            <person name="Sun Q."/>
            <person name="Evtushenko L."/>
        </authorList>
    </citation>
    <scope>NUCLEOTIDE SEQUENCE</scope>
    <source>
        <strain evidence="4">VKM B-2222</strain>
    </source>
</reference>
<dbReference type="InterPro" id="IPR002104">
    <property type="entry name" value="Integrase_catalytic"/>
</dbReference>
<dbReference type="SUPFAM" id="SSF56349">
    <property type="entry name" value="DNA breaking-rejoining enzymes"/>
    <property type="match status" value="1"/>
</dbReference>
<evidence type="ECO:0000256" key="1">
    <source>
        <dbReference type="ARBA" id="ARBA00022908"/>
    </source>
</evidence>
<keyword evidence="1" id="KW-0229">DNA integration</keyword>
<comment type="caution">
    <text evidence="4">The sequence shown here is derived from an EMBL/GenBank/DDBJ whole genome shotgun (WGS) entry which is preliminary data.</text>
</comment>
<dbReference type="Gene3D" id="1.10.443.10">
    <property type="entry name" value="Intergrase catalytic core"/>
    <property type="match status" value="1"/>
</dbReference>
<feature type="domain" description="Tyr recombinase" evidence="3">
    <location>
        <begin position="1"/>
        <end position="164"/>
    </location>
</feature>
<evidence type="ECO:0000259" key="3">
    <source>
        <dbReference type="PROSITE" id="PS51898"/>
    </source>
</evidence>
<dbReference type="InterPro" id="IPR011010">
    <property type="entry name" value="DNA_brk_join_enz"/>
</dbReference>
<keyword evidence="5" id="KW-1185">Reference proteome</keyword>
<accession>A0AAD3P101</accession>
<name>A0AAD3P101_9RHOB</name>
<dbReference type="GO" id="GO:0003677">
    <property type="term" value="F:DNA binding"/>
    <property type="evidence" value="ECO:0007669"/>
    <property type="project" value="InterPro"/>
</dbReference>
<organism evidence="4 5">
    <name type="scientific">Paracoccus kondratievae</name>
    <dbReference type="NCBI Taxonomy" id="135740"/>
    <lineage>
        <taxon>Bacteria</taxon>
        <taxon>Pseudomonadati</taxon>
        <taxon>Pseudomonadota</taxon>
        <taxon>Alphaproteobacteria</taxon>
        <taxon>Rhodobacterales</taxon>
        <taxon>Paracoccaceae</taxon>
        <taxon>Paracoccus</taxon>
    </lineage>
</organism>